<evidence type="ECO:0000259" key="1">
    <source>
        <dbReference type="Pfam" id="PF00561"/>
    </source>
</evidence>
<dbReference type="EMBL" id="HBGQ01037580">
    <property type="protein sequence ID" value="CAD9427378.1"/>
    <property type="molecule type" value="Transcribed_RNA"/>
</dbReference>
<gene>
    <name evidence="2" type="ORF">AAND1436_LOCUS18512</name>
</gene>
<reference evidence="2" key="1">
    <citation type="submission" date="2021-01" db="EMBL/GenBank/DDBJ databases">
        <authorList>
            <person name="Corre E."/>
            <person name="Pelletier E."/>
            <person name="Niang G."/>
            <person name="Scheremetjew M."/>
            <person name="Finn R."/>
            <person name="Kale V."/>
            <person name="Holt S."/>
            <person name="Cochrane G."/>
            <person name="Meng A."/>
            <person name="Brown T."/>
            <person name="Cohen L."/>
        </authorList>
    </citation>
    <scope>NUCLEOTIDE SEQUENCE</scope>
    <source>
        <strain evidence="2">CCMP2222</strain>
    </source>
</reference>
<name>A0A7S2G2V0_9DINO</name>
<dbReference type="InterPro" id="IPR029058">
    <property type="entry name" value="AB_hydrolase_fold"/>
</dbReference>
<accession>A0A7S2G2V0</accession>
<dbReference type="SUPFAM" id="SSF53474">
    <property type="entry name" value="alpha/beta-Hydrolases"/>
    <property type="match status" value="1"/>
</dbReference>
<evidence type="ECO:0000313" key="2">
    <source>
        <dbReference type="EMBL" id="CAD9427378.1"/>
    </source>
</evidence>
<feature type="domain" description="AB hydrolase-1" evidence="1">
    <location>
        <begin position="84"/>
        <end position="128"/>
    </location>
</feature>
<dbReference type="InterPro" id="IPR000073">
    <property type="entry name" value="AB_hydrolase_1"/>
</dbReference>
<dbReference type="Gene3D" id="3.40.50.1820">
    <property type="entry name" value="alpha/beta hydrolase"/>
    <property type="match status" value="1"/>
</dbReference>
<proteinExistence type="predicted"/>
<sequence>MMDLHQDPNIGAHSFVFVNNKSKQVIMAFRGGCFDNSKKTCRGDSCFTLAHQTLGSVTNKIYGSPFFYQCSAIDREKLHYEEQASERVKRVKEALPGYSILLVGHSLGGYLAAYTAAQFPGDVQAVAFAPLTVGRELENHGFAGEDLDKHATGDIITLCDPYDCTINSLAEHDARRGTVSCFYDEWNSTQVPSSCFGMKDYASDLEMDGAEWVALSKCVLESHLYTRYRNLTLLPSKGDASKPLLPTCSSSLSVLSDKVVHSMRYAQKTKLGPWARSMEEI</sequence>
<dbReference type="AlphaFoldDB" id="A0A7S2G2V0"/>
<protein>
    <recommendedName>
        <fullName evidence="1">AB hydrolase-1 domain-containing protein</fullName>
    </recommendedName>
</protein>
<dbReference type="Pfam" id="PF00561">
    <property type="entry name" value="Abhydrolase_1"/>
    <property type="match status" value="1"/>
</dbReference>
<organism evidence="2">
    <name type="scientific">Alexandrium andersonii</name>
    <dbReference type="NCBI Taxonomy" id="327968"/>
    <lineage>
        <taxon>Eukaryota</taxon>
        <taxon>Sar</taxon>
        <taxon>Alveolata</taxon>
        <taxon>Dinophyceae</taxon>
        <taxon>Gonyaulacales</taxon>
        <taxon>Pyrocystaceae</taxon>
        <taxon>Alexandrium</taxon>
    </lineage>
</organism>